<dbReference type="InterPro" id="IPR008557">
    <property type="entry name" value="PhoX"/>
</dbReference>
<dbReference type="Pfam" id="PF05787">
    <property type="entry name" value="PhoX"/>
    <property type="match status" value="2"/>
</dbReference>
<evidence type="ECO:0000313" key="2">
    <source>
        <dbReference type="EMBL" id="SDX84670.1"/>
    </source>
</evidence>
<protein>
    <recommendedName>
        <fullName evidence="4">WD40-like Beta Propeller Repeat</fullName>
    </recommendedName>
</protein>
<dbReference type="AlphaFoldDB" id="A0A1H3F1A4"/>
<gene>
    <name evidence="2" type="ORF">SAMN05216215_101621</name>
</gene>
<proteinExistence type="predicted"/>
<name>A0A1H3F1A4_9PSEU</name>
<dbReference type="PANTHER" id="PTHR35399">
    <property type="entry name" value="SLR8030 PROTEIN"/>
    <property type="match status" value="1"/>
</dbReference>
<dbReference type="OrthoDB" id="5169219at2"/>
<dbReference type="EMBL" id="FNOK01000016">
    <property type="protein sequence ID" value="SDX84670.1"/>
    <property type="molecule type" value="Genomic_DNA"/>
</dbReference>
<evidence type="ECO:0008006" key="4">
    <source>
        <dbReference type="Google" id="ProtNLM"/>
    </source>
</evidence>
<organism evidence="2 3">
    <name type="scientific">Saccharopolyspora shandongensis</name>
    <dbReference type="NCBI Taxonomy" id="418495"/>
    <lineage>
        <taxon>Bacteria</taxon>
        <taxon>Bacillati</taxon>
        <taxon>Actinomycetota</taxon>
        <taxon>Actinomycetes</taxon>
        <taxon>Pseudonocardiales</taxon>
        <taxon>Pseudonocardiaceae</taxon>
        <taxon>Saccharopolyspora</taxon>
    </lineage>
</organism>
<dbReference type="PANTHER" id="PTHR35399:SF4">
    <property type="entry name" value="MEMBRANE PROTEIN"/>
    <property type="match status" value="1"/>
</dbReference>
<reference evidence="3" key="1">
    <citation type="submission" date="2016-10" db="EMBL/GenBank/DDBJ databases">
        <authorList>
            <person name="Varghese N."/>
            <person name="Submissions S."/>
        </authorList>
    </citation>
    <scope>NUCLEOTIDE SEQUENCE [LARGE SCALE GENOMIC DNA]</scope>
    <source>
        <strain evidence="3">CGMCC 4.3530</strain>
    </source>
</reference>
<evidence type="ECO:0000256" key="1">
    <source>
        <dbReference type="SAM" id="MobiDB-lite"/>
    </source>
</evidence>
<dbReference type="Proteomes" id="UP000199529">
    <property type="component" value="Unassembled WGS sequence"/>
</dbReference>
<keyword evidence="3" id="KW-1185">Reference proteome</keyword>
<dbReference type="RefSeq" id="WP_093266972.1">
    <property type="nucleotide sequence ID" value="NZ_FNOK01000016.1"/>
</dbReference>
<dbReference type="SUPFAM" id="SSF63825">
    <property type="entry name" value="YWTD domain"/>
    <property type="match status" value="1"/>
</dbReference>
<dbReference type="STRING" id="418495.SAMN05216215_101621"/>
<sequence length="384" mass="41163">MRRRSFLRAAVIGGGVAAFTGGLWTGAAVGGPVRRIAESPYGPLLPADDNGLELPEGFTSRVVAHSSDKVKGTSYTWHDAPDGGACFVDGDGWIYVSNSEVEPGGGVGAIKFDSGGNVTDAYRILEDTRRNCSGGATPWNTWLSCEEVSYGYVFETDPWGVKEAVRRDAMGSFNHEAAACDPVRKVIYLTEDEPDGCFYRFRPNKWGDLGAGGLLEVLVAGDGTSGKASWVEVPEPTPSEGDTPTREQVSEAKHFDGGEGCYYASDRCWFTTTGDSRVWQFNVADDTFGLAYDGDGELGAVDNLTGSSFGDLYVAEDGDNLEICIITPDDVVAPMLRMTGQDSSSLTGPAFNPAGDRMYFSSQYGPSGEFSDGYTYEISGPFRH</sequence>
<evidence type="ECO:0000313" key="3">
    <source>
        <dbReference type="Proteomes" id="UP000199529"/>
    </source>
</evidence>
<feature type="region of interest" description="Disordered" evidence="1">
    <location>
        <begin position="226"/>
        <end position="247"/>
    </location>
</feature>
<accession>A0A1H3F1A4</accession>